<evidence type="ECO:0000313" key="2">
    <source>
        <dbReference type="EMBL" id="MBB3119154.1"/>
    </source>
</evidence>
<reference evidence="2 3" key="1">
    <citation type="submission" date="2020-08" db="EMBL/GenBank/DDBJ databases">
        <title>Genomic Encyclopedia of Type Strains, Phase III (KMG-III): the genomes of soil and plant-associated and newly described type strains.</title>
        <authorList>
            <person name="Whitman W."/>
        </authorList>
    </citation>
    <scope>NUCLEOTIDE SEQUENCE [LARGE SCALE GENOMIC DNA]</scope>
    <source>
        <strain evidence="2 3">CECT 8897</strain>
    </source>
</reference>
<name>A0A7W5B9S7_9BURK</name>
<accession>A0A7W5B9S7</accession>
<evidence type="ECO:0000256" key="1">
    <source>
        <dbReference type="SAM" id="SignalP"/>
    </source>
</evidence>
<dbReference type="EMBL" id="JACHXD010000005">
    <property type="protein sequence ID" value="MBB3119154.1"/>
    <property type="molecule type" value="Genomic_DNA"/>
</dbReference>
<gene>
    <name evidence="2" type="ORF">FHS03_002205</name>
</gene>
<dbReference type="AlphaFoldDB" id="A0A7W5B9S7"/>
<protein>
    <submittedName>
        <fullName evidence="2">Uncharacterized protein</fullName>
    </submittedName>
</protein>
<evidence type="ECO:0000313" key="3">
    <source>
        <dbReference type="Proteomes" id="UP000541535"/>
    </source>
</evidence>
<dbReference type="Proteomes" id="UP000541535">
    <property type="component" value="Unassembled WGS sequence"/>
</dbReference>
<dbReference type="RefSeq" id="WP_176349153.1">
    <property type="nucleotide sequence ID" value="NZ_JACHXD010000005.1"/>
</dbReference>
<keyword evidence="3" id="KW-1185">Reference proteome</keyword>
<keyword evidence="1" id="KW-0732">Signal</keyword>
<comment type="caution">
    <text evidence="2">The sequence shown here is derived from an EMBL/GenBank/DDBJ whole genome shotgun (WGS) entry which is preliminary data.</text>
</comment>
<feature type="chain" id="PRO_5031495210" evidence="1">
    <location>
        <begin position="24"/>
        <end position="63"/>
    </location>
</feature>
<feature type="signal peptide" evidence="1">
    <location>
        <begin position="1"/>
        <end position="23"/>
    </location>
</feature>
<proteinExistence type="predicted"/>
<sequence>MHKKVLLFVFAAAAALSASFAGAADRETCLQRCSDTHTSCIEDGVYEAYMCDFAYTMCRRSCR</sequence>
<organism evidence="2 3">
    <name type="scientific">Pseudoduganella violacea</name>
    <dbReference type="NCBI Taxonomy" id="1715466"/>
    <lineage>
        <taxon>Bacteria</taxon>
        <taxon>Pseudomonadati</taxon>
        <taxon>Pseudomonadota</taxon>
        <taxon>Betaproteobacteria</taxon>
        <taxon>Burkholderiales</taxon>
        <taxon>Oxalobacteraceae</taxon>
        <taxon>Telluria group</taxon>
        <taxon>Pseudoduganella</taxon>
    </lineage>
</organism>